<feature type="region of interest" description="Disordered" evidence="1">
    <location>
        <begin position="341"/>
        <end position="375"/>
    </location>
</feature>
<dbReference type="PANTHER" id="PTHR23028">
    <property type="entry name" value="ACETYLTRANSFERASE"/>
    <property type="match status" value="1"/>
</dbReference>
<keyword evidence="2" id="KW-0472">Membrane</keyword>
<evidence type="ECO:0000259" key="3">
    <source>
        <dbReference type="Pfam" id="PF01757"/>
    </source>
</evidence>
<feature type="transmembrane region" description="Helical" evidence="2">
    <location>
        <begin position="42"/>
        <end position="62"/>
    </location>
</feature>
<accession>A0A9Q7SAU8</accession>
<evidence type="ECO:0000313" key="4">
    <source>
        <dbReference type="EMBL" id="SHW88356.1"/>
    </source>
</evidence>
<dbReference type="EMBL" id="FSFA01000001">
    <property type="protein sequence ID" value="SHW88356.1"/>
    <property type="molecule type" value="Genomic_DNA"/>
</dbReference>
<sequence>MLGRVFDPRNNALNAWRLVLATSVILWHTWPLTGHEIPPRPITQLLSQVGVDGFFAVSGFLITSSWIRNPQPRSYFTSRALRILPGLWVCVFITAFAIAPLGVLIQRGSVSELMKSGAPAAYVLNNGLMNVLFYPGIAGTPKNIPWPGVWNGSLWTLAFETGCYIVVALLGISGLLKYRWTIPTAFVLTLTATAVFGFPAFAMSTIPQMVARFAVMFAAGALIYQYQDKIPAKWSLVALSLGLLLLSGLLPNYRVLGAIPLAYLVIASGALLKRLNLRNDLSYGVYIYAFPIQQLLVIMGLATLRVFPFFIVATLVTLPLAAMSWFVVEKRALALKKRLGNARGHRPGSGQTTGFGLGRRATHHSRTLPPPDENR</sequence>
<feature type="transmembrane region" description="Helical" evidence="2">
    <location>
        <begin position="256"/>
        <end position="273"/>
    </location>
</feature>
<dbReference type="GO" id="GO:0000271">
    <property type="term" value="P:polysaccharide biosynthetic process"/>
    <property type="evidence" value="ECO:0007669"/>
    <property type="project" value="TreeGrafter"/>
</dbReference>
<evidence type="ECO:0000256" key="2">
    <source>
        <dbReference type="SAM" id="Phobius"/>
    </source>
</evidence>
<feature type="transmembrane region" description="Helical" evidence="2">
    <location>
        <begin position="183"/>
        <end position="203"/>
    </location>
</feature>
<dbReference type="Pfam" id="PF01757">
    <property type="entry name" value="Acyl_transf_3"/>
    <property type="match status" value="1"/>
</dbReference>
<proteinExistence type="predicted"/>
<feature type="transmembrane region" description="Helical" evidence="2">
    <location>
        <begin position="285"/>
        <end position="303"/>
    </location>
</feature>
<reference evidence="4 5" key="1">
    <citation type="submission" date="2016-11" db="EMBL/GenBank/DDBJ databases">
        <authorList>
            <consortium name="Pathogen Informatics"/>
        </authorList>
    </citation>
    <scope>NUCLEOTIDE SEQUENCE [LARGE SCALE GENOMIC DNA]</scope>
    <source>
        <strain evidence="4 5">968</strain>
    </source>
</reference>
<feature type="transmembrane region" description="Helical" evidence="2">
    <location>
        <begin position="12"/>
        <end position="30"/>
    </location>
</feature>
<organism evidence="4 5">
    <name type="scientific">Mycobacteroides abscessus subsp. bolletii</name>
    <dbReference type="NCBI Taxonomy" id="319705"/>
    <lineage>
        <taxon>Bacteria</taxon>
        <taxon>Bacillati</taxon>
        <taxon>Actinomycetota</taxon>
        <taxon>Actinomycetes</taxon>
        <taxon>Mycobacteriales</taxon>
        <taxon>Mycobacteriaceae</taxon>
        <taxon>Mycobacteroides</taxon>
        <taxon>Mycobacteroides abscessus</taxon>
    </lineage>
</organism>
<gene>
    <name evidence="4" type="primary">nodX_1</name>
    <name evidence="4" type="ORF">SAMEA2275694_00616</name>
</gene>
<dbReference type="AlphaFoldDB" id="A0A9Q7SAU8"/>
<dbReference type="Proteomes" id="UP000185183">
    <property type="component" value="Unassembled WGS sequence"/>
</dbReference>
<dbReference type="InterPro" id="IPR002656">
    <property type="entry name" value="Acyl_transf_3_dom"/>
</dbReference>
<dbReference type="GO" id="GO:0016020">
    <property type="term" value="C:membrane"/>
    <property type="evidence" value="ECO:0007669"/>
    <property type="project" value="TreeGrafter"/>
</dbReference>
<feature type="transmembrane region" description="Helical" evidence="2">
    <location>
        <begin position="154"/>
        <end position="176"/>
    </location>
</feature>
<keyword evidence="2" id="KW-0812">Transmembrane</keyword>
<protein>
    <submittedName>
        <fullName evidence="4">Nodulation protein 10</fullName>
    </submittedName>
</protein>
<dbReference type="PANTHER" id="PTHR23028:SF53">
    <property type="entry name" value="ACYL_TRANSF_3 DOMAIN-CONTAINING PROTEIN"/>
    <property type="match status" value="1"/>
</dbReference>
<name>A0A9Q7SAU8_9MYCO</name>
<feature type="transmembrane region" description="Helical" evidence="2">
    <location>
        <begin position="83"/>
        <end position="105"/>
    </location>
</feature>
<feature type="transmembrane region" description="Helical" evidence="2">
    <location>
        <begin position="209"/>
        <end position="226"/>
    </location>
</feature>
<feature type="domain" description="Acyltransferase 3" evidence="3">
    <location>
        <begin position="10"/>
        <end position="322"/>
    </location>
</feature>
<evidence type="ECO:0000256" key="1">
    <source>
        <dbReference type="SAM" id="MobiDB-lite"/>
    </source>
</evidence>
<dbReference type="GO" id="GO:0016747">
    <property type="term" value="F:acyltransferase activity, transferring groups other than amino-acyl groups"/>
    <property type="evidence" value="ECO:0007669"/>
    <property type="project" value="InterPro"/>
</dbReference>
<keyword evidence="2" id="KW-1133">Transmembrane helix</keyword>
<evidence type="ECO:0000313" key="5">
    <source>
        <dbReference type="Proteomes" id="UP000185183"/>
    </source>
</evidence>
<feature type="transmembrane region" description="Helical" evidence="2">
    <location>
        <begin position="309"/>
        <end position="328"/>
    </location>
</feature>
<comment type="caution">
    <text evidence="4">The sequence shown here is derived from an EMBL/GenBank/DDBJ whole genome shotgun (WGS) entry which is preliminary data.</text>
</comment>
<dbReference type="InterPro" id="IPR050879">
    <property type="entry name" value="Acyltransferase_3"/>
</dbReference>